<dbReference type="SUPFAM" id="SSF47473">
    <property type="entry name" value="EF-hand"/>
    <property type="match status" value="2"/>
</dbReference>
<feature type="domain" description="EF-hand" evidence="3">
    <location>
        <begin position="15"/>
        <end position="50"/>
    </location>
</feature>
<dbReference type="EMBL" id="JBFOLJ010000019">
    <property type="protein sequence ID" value="KAL2463201.1"/>
    <property type="molecule type" value="Genomic_DNA"/>
</dbReference>
<sequence length="420" mass="48484">MRKIARAYYDRASKEEKYSAREFFESLDQDGDGKVSLWEFKESVSSWFSNDKVFKQLDTNGDGTLNFYEVLAIYYMKKIRICRCNCCRDLLVGPYFSCFLCLGKVPKTFDLCCNCYREGKFQHEHSSSNFLDHHSLLMMFRDRLTEEQETHRKSFNYPANPSCLREMDEMIEVAKSHFERASEKDKYELRKLFRAVDADKDGKVSFMEFYEFCTQRVSNSEYEFEPEFLDRDIKFFEQFASNNNGTLDFNHLVAMCYANEVGIPFCDLCGKLLPGLHFSCLRCQKEGDDLFSLCCACYCGGEFDHHHTSADFVDSLSMLKLLRESKNPKNDEEKSDKEEEKFGTPKGYESTTTFGVSSATSTPYEMLMTSLESILRNLENIRGEASTKGLVNMFITAILLTRLAPSVLSPMPAVVTKVQQ</sequence>
<evidence type="ECO:0000313" key="4">
    <source>
        <dbReference type="EMBL" id="KAL2463201.1"/>
    </source>
</evidence>
<evidence type="ECO:0000256" key="1">
    <source>
        <dbReference type="ARBA" id="ARBA00022837"/>
    </source>
</evidence>
<dbReference type="PROSITE" id="PS50222">
    <property type="entry name" value="EF_HAND_2"/>
    <property type="match status" value="3"/>
</dbReference>
<feature type="domain" description="EF-hand" evidence="3">
    <location>
        <begin position="184"/>
        <end position="219"/>
    </location>
</feature>
<dbReference type="InterPro" id="IPR011992">
    <property type="entry name" value="EF-hand-dom_pair"/>
</dbReference>
<feature type="region of interest" description="Disordered" evidence="2">
    <location>
        <begin position="326"/>
        <end position="346"/>
    </location>
</feature>
<dbReference type="InterPro" id="IPR018247">
    <property type="entry name" value="EF_Hand_1_Ca_BS"/>
</dbReference>
<dbReference type="PANTHER" id="PTHR10827:SF86">
    <property type="entry name" value="EF-HAND DOMAIN-CONTAINING PROTEIN"/>
    <property type="match status" value="1"/>
</dbReference>
<accession>A0ABD1PH08</accession>
<dbReference type="Pfam" id="PF13202">
    <property type="entry name" value="EF-hand_5"/>
    <property type="match status" value="2"/>
</dbReference>
<dbReference type="AlphaFoldDB" id="A0ABD1PH08"/>
<name>A0ABD1PH08_9LAMI</name>
<keyword evidence="5" id="KW-1185">Reference proteome</keyword>
<proteinExistence type="predicted"/>
<dbReference type="CDD" id="cd00051">
    <property type="entry name" value="EFh"/>
    <property type="match status" value="2"/>
</dbReference>
<dbReference type="PANTHER" id="PTHR10827">
    <property type="entry name" value="RETICULOCALBIN"/>
    <property type="match status" value="1"/>
</dbReference>
<comment type="caution">
    <text evidence="4">The sequence shown here is derived from an EMBL/GenBank/DDBJ whole genome shotgun (WGS) entry which is preliminary data.</text>
</comment>
<dbReference type="Pfam" id="PF13833">
    <property type="entry name" value="EF-hand_8"/>
    <property type="match status" value="1"/>
</dbReference>
<evidence type="ECO:0000313" key="5">
    <source>
        <dbReference type="Proteomes" id="UP001604277"/>
    </source>
</evidence>
<evidence type="ECO:0000259" key="3">
    <source>
        <dbReference type="PROSITE" id="PS50222"/>
    </source>
</evidence>
<feature type="domain" description="EF-hand" evidence="3">
    <location>
        <begin position="51"/>
        <end position="80"/>
    </location>
</feature>
<reference evidence="5" key="1">
    <citation type="submission" date="2024-07" db="EMBL/GenBank/DDBJ databases">
        <title>Two chromosome-level genome assemblies of Korean endemic species Abeliophyllum distichum and Forsythia ovata (Oleaceae).</title>
        <authorList>
            <person name="Jang H."/>
        </authorList>
    </citation>
    <scope>NUCLEOTIDE SEQUENCE [LARGE SCALE GENOMIC DNA]</scope>
</reference>
<organism evidence="4 5">
    <name type="scientific">Forsythia ovata</name>
    <dbReference type="NCBI Taxonomy" id="205694"/>
    <lineage>
        <taxon>Eukaryota</taxon>
        <taxon>Viridiplantae</taxon>
        <taxon>Streptophyta</taxon>
        <taxon>Embryophyta</taxon>
        <taxon>Tracheophyta</taxon>
        <taxon>Spermatophyta</taxon>
        <taxon>Magnoliopsida</taxon>
        <taxon>eudicotyledons</taxon>
        <taxon>Gunneridae</taxon>
        <taxon>Pentapetalae</taxon>
        <taxon>asterids</taxon>
        <taxon>lamiids</taxon>
        <taxon>Lamiales</taxon>
        <taxon>Oleaceae</taxon>
        <taxon>Forsythieae</taxon>
        <taxon>Forsythia</taxon>
    </lineage>
</organism>
<dbReference type="Proteomes" id="UP001604277">
    <property type="component" value="Unassembled WGS sequence"/>
</dbReference>
<feature type="compositionally biased region" description="Basic and acidic residues" evidence="2">
    <location>
        <begin position="326"/>
        <end position="343"/>
    </location>
</feature>
<keyword evidence="1" id="KW-0106">Calcium</keyword>
<protein>
    <recommendedName>
        <fullName evidence="3">EF-hand domain-containing protein</fullName>
    </recommendedName>
</protein>
<dbReference type="InterPro" id="IPR002048">
    <property type="entry name" value="EF_hand_dom"/>
</dbReference>
<gene>
    <name evidence="4" type="ORF">Fot_52857</name>
</gene>
<dbReference type="PROSITE" id="PS00018">
    <property type="entry name" value="EF_HAND_1"/>
    <property type="match status" value="3"/>
</dbReference>
<evidence type="ECO:0000256" key="2">
    <source>
        <dbReference type="SAM" id="MobiDB-lite"/>
    </source>
</evidence>
<dbReference type="SMART" id="SM00054">
    <property type="entry name" value="EFh"/>
    <property type="match status" value="3"/>
</dbReference>
<dbReference type="Gene3D" id="1.10.238.10">
    <property type="entry name" value="EF-hand"/>
    <property type="match status" value="2"/>
</dbReference>